<organism evidence="1 2">
    <name type="scientific">Parelaphostrongylus tenuis</name>
    <name type="common">Meningeal worm</name>
    <dbReference type="NCBI Taxonomy" id="148309"/>
    <lineage>
        <taxon>Eukaryota</taxon>
        <taxon>Metazoa</taxon>
        <taxon>Ecdysozoa</taxon>
        <taxon>Nematoda</taxon>
        <taxon>Chromadorea</taxon>
        <taxon>Rhabditida</taxon>
        <taxon>Rhabditina</taxon>
        <taxon>Rhabditomorpha</taxon>
        <taxon>Strongyloidea</taxon>
        <taxon>Metastrongylidae</taxon>
        <taxon>Parelaphostrongylus</taxon>
    </lineage>
</organism>
<keyword evidence="2" id="KW-1185">Reference proteome</keyword>
<comment type="caution">
    <text evidence="1">The sequence shown here is derived from an EMBL/GenBank/DDBJ whole genome shotgun (WGS) entry which is preliminary data.</text>
</comment>
<dbReference type="EMBL" id="JAHQIW010000395">
    <property type="protein sequence ID" value="KAJ1347885.1"/>
    <property type="molecule type" value="Genomic_DNA"/>
</dbReference>
<name>A0AAD5LYL5_PARTN</name>
<evidence type="ECO:0000313" key="2">
    <source>
        <dbReference type="Proteomes" id="UP001196413"/>
    </source>
</evidence>
<sequence>MDVLFTKKLSIEVPLRIFVINADDVLSQTQSTSKFLPPWKREMTRTRRGCHERGALCTENGAYGRQGVNGAQAEDMYDYSPELDNNKINVTNIHHAGETSSSSIKFSPIHQAQRLCML</sequence>
<proteinExistence type="predicted"/>
<evidence type="ECO:0000313" key="1">
    <source>
        <dbReference type="EMBL" id="KAJ1347885.1"/>
    </source>
</evidence>
<accession>A0AAD5LYL5</accession>
<dbReference type="Proteomes" id="UP001196413">
    <property type="component" value="Unassembled WGS sequence"/>
</dbReference>
<reference evidence="1" key="1">
    <citation type="submission" date="2021-06" db="EMBL/GenBank/DDBJ databases">
        <title>Parelaphostrongylus tenuis whole genome reference sequence.</title>
        <authorList>
            <person name="Garwood T.J."/>
            <person name="Larsen P.A."/>
            <person name="Fountain-Jones N.M."/>
            <person name="Garbe J.R."/>
            <person name="Macchietto M.G."/>
            <person name="Kania S.A."/>
            <person name="Gerhold R.W."/>
            <person name="Richards J.E."/>
            <person name="Wolf T.M."/>
        </authorList>
    </citation>
    <scope>NUCLEOTIDE SEQUENCE</scope>
    <source>
        <strain evidence="1">MNPRO001-30</strain>
        <tissue evidence="1">Meninges</tissue>
    </source>
</reference>
<gene>
    <name evidence="1" type="ORF">KIN20_003051</name>
</gene>
<protein>
    <submittedName>
        <fullName evidence="1">Uncharacterized protein</fullName>
    </submittedName>
</protein>
<dbReference type="AlphaFoldDB" id="A0AAD5LYL5"/>